<dbReference type="PANTHER" id="PTHR43024:SF1">
    <property type="entry name" value="UDP-N-ACETYLMURAMOYL-TRIPEPTIDE--D-ALANYL-D-ALANINE LIGASE"/>
    <property type="match status" value="1"/>
</dbReference>
<sequence length="93" mass="10606">MIRRKLKEIEKMAKGFNLAEEYEEIYIEGISTDSRSIKKGQLFITLIGENFNGHNFLEKAIENGAIATLWAKSEPIPPLDFPIIARCRILQLA</sequence>
<dbReference type="GO" id="GO:0005524">
    <property type="term" value="F:ATP binding"/>
    <property type="evidence" value="ECO:0007669"/>
    <property type="project" value="UniProtKB-KW"/>
</dbReference>
<dbReference type="GO" id="GO:0016881">
    <property type="term" value="F:acid-amino acid ligase activity"/>
    <property type="evidence" value="ECO:0007669"/>
    <property type="project" value="InterPro"/>
</dbReference>
<evidence type="ECO:0000256" key="1">
    <source>
        <dbReference type="ARBA" id="ARBA00022598"/>
    </source>
</evidence>
<dbReference type="AlphaFoldDB" id="A0A4R3KS42"/>
<evidence type="ECO:0000313" key="6">
    <source>
        <dbReference type="Proteomes" id="UP000294567"/>
    </source>
</evidence>
<dbReference type="Proteomes" id="UP000294567">
    <property type="component" value="Unassembled WGS sequence"/>
</dbReference>
<keyword evidence="2" id="KW-0547">Nucleotide-binding</keyword>
<dbReference type="Pfam" id="PF01225">
    <property type="entry name" value="Mur_ligase"/>
    <property type="match status" value="1"/>
</dbReference>
<gene>
    <name evidence="5" type="ORF">EDD65_11068</name>
</gene>
<reference evidence="5 6" key="1">
    <citation type="submission" date="2019-03" db="EMBL/GenBank/DDBJ databases">
        <title>Genomic Encyclopedia of Type Strains, Phase IV (KMG-IV): sequencing the most valuable type-strain genomes for metagenomic binning, comparative biology and taxonomic classification.</title>
        <authorList>
            <person name="Goeker M."/>
        </authorList>
    </citation>
    <scope>NUCLEOTIDE SEQUENCE [LARGE SCALE GENOMIC DNA]</scope>
    <source>
        <strain evidence="5 6">DSM 26752</strain>
    </source>
</reference>
<proteinExistence type="predicted"/>
<keyword evidence="3" id="KW-0067">ATP-binding</keyword>
<accession>A0A4R3KS42</accession>
<dbReference type="InterPro" id="IPR051046">
    <property type="entry name" value="MurCDEF_CellWall_CoF430Synth"/>
</dbReference>
<dbReference type="Gene3D" id="3.40.1390.10">
    <property type="entry name" value="MurE/MurF, N-terminal domain"/>
    <property type="match status" value="1"/>
</dbReference>
<feature type="domain" description="Mur ligase N-terminal catalytic" evidence="4">
    <location>
        <begin position="27"/>
        <end position="74"/>
    </location>
</feature>
<dbReference type="PANTHER" id="PTHR43024">
    <property type="entry name" value="UDP-N-ACETYLMURAMOYL-TRIPEPTIDE--D-ALANYL-D-ALANINE LIGASE"/>
    <property type="match status" value="1"/>
</dbReference>
<dbReference type="OrthoDB" id="9801978at2"/>
<protein>
    <submittedName>
        <fullName evidence="5">Mur ligase-like protein</fullName>
    </submittedName>
</protein>
<dbReference type="InterPro" id="IPR035911">
    <property type="entry name" value="MurE/MurF_N"/>
</dbReference>
<organism evidence="5 6">
    <name type="scientific">Keratinibaculum paraultunense</name>
    <dbReference type="NCBI Taxonomy" id="1278232"/>
    <lineage>
        <taxon>Bacteria</taxon>
        <taxon>Bacillati</taxon>
        <taxon>Bacillota</taxon>
        <taxon>Tissierellia</taxon>
        <taxon>Tissierellales</taxon>
        <taxon>Tepidimicrobiaceae</taxon>
        <taxon>Keratinibaculum</taxon>
    </lineage>
</organism>
<keyword evidence="1 5" id="KW-0436">Ligase</keyword>
<comment type="caution">
    <text evidence="5">The sequence shown here is derived from an EMBL/GenBank/DDBJ whole genome shotgun (WGS) entry which is preliminary data.</text>
</comment>
<dbReference type="EMBL" id="SMAE01000010">
    <property type="protein sequence ID" value="TCS87633.1"/>
    <property type="molecule type" value="Genomic_DNA"/>
</dbReference>
<dbReference type="SUPFAM" id="SSF63418">
    <property type="entry name" value="MurE/MurF N-terminal domain"/>
    <property type="match status" value="1"/>
</dbReference>
<evidence type="ECO:0000256" key="2">
    <source>
        <dbReference type="ARBA" id="ARBA00022741"/>
    </source>
</evidence>
<dbReference type="RefSeq" id="WP_132028684.1">
    <property type="nucleotide sequence ID" value="NZ_CP068564.1"/>
</dbReference>
<keyword evidence="6" id="KW-1185">Reference proteome</keyword>
<evidence type="ECO:0000259" key="4">
    <source>
        <dbReference type="Pfam" id="PF01225"/>
    </source>
</evidence>
<evidence type="ECO:0000313" key="5">
    <source>
        <dbReference type="EMBL" id="TCS87633.1"/>
    </source>
</evidence>
<evidence type="ECO:0000256" key="3">
    <source>
        <dbReference type="ARBA" id="ARBA00022840"/>
    </source>
</evidence>
<name>A0A4R3KS42_9FIRM</name>
<dbReference type="InterPro" id="IPR000713">
    <property type="entry name" value="Mur_ligase_N"/>
</dbReference>